<dbReference type="FunFam" id="3.30.1370.100:FF:000001">
    <property type="entry name" value="Mismatch repair endonuclease pms1, putative"/>
    <property type="match status" value="1"/>
</dbReference>
<evidence type="ECO:0000259" key="6">
    <source>
        <dbReference type="SMART" id="SM01340"/>
    </source>
</evidence>
<dbReference type="InParanoid" id="A0A165VRB8"/>
<feature type="region of interest" description="Disordered" evidence="4">
    <location>
        <begin position="517"/>
        <end position="609"/>
    </location>
</feature>
<evidence type="ECO:0000256" key="2">
    <source>
        <dbReference type="ARBA" id="ARBA00022763"/>
    </source>
</evidence>
<feature type="region of interest" description="Disordered" evidence="4">
    <location>
        <begin position="380"/>
        <end position="491"/>
    </location>
</feature>
<dbReference type="FunCoup" id="A0A165VRB8">
    <property type="interactions" value="406"/>
</dbReference>
<feature type="compositionally biased region" description="Acidic residues" evidence="4">
    <location>
        <begin position="409"/>
        <end position="419"/>
    </location>
</feature>
<feature type="region of interest" description="Disordered" evidence="4">
    <location>
        <begin position="632"/>
        <end position="700"/>
    </location>
</feature>
<dbReference type="Proteomes" id="UP000076761">
    <property type="component" value="Unassembled WGS sequence"/>
</dbReference>
<feature type="region of interest" description="Disordered" evidence="4">
    <location>
        <begin position="732"/>
        <end position="757"/>
    </location>
</feature>
<name>A0A165VRB8_9AGAM</name>
<dbReference type="Gene3D" id="3.30.1540.20">
    <property type="entry name" value="MutL, C-terminal domain, dimerisation subdomain"/>
    <property type="match status" value="1"/>
</dbReference>
<dbReference type="GO" id="GO:0030983">
    <property type="term" value="F:mismatched DNA binding"/>
    <property type="evidence" value="ECO:0007669"/>
    <property type="project" value="InterPro"/>
</dbReference>
<dbReference type="PANTHER" id="PTHR10073:SF52">
    <property type="entry name" value="MISMATCH REPAIR ENDONUCLEASE PMS2"/>
    <property type="match status" value="1"/>
</dbReference>
<feature type="domain" description="DNA mismatch repair protein S5" evidence="6">
    <location>
        <begin position="229"/>
        <end position="369"/>
    </location>
</feature>
<protein>
    <recommendedName>
        <fullName evidence="3">DNA mismatch repair protein PMS1</fullName>
    </recommendedName>
</protein>
<dbReference type="GO" id="GO:0032389">
    <property type="term" value="C:MutLalpha complex"/>
    <property type="evidence" value="ECO:0007669"/>
    <property type="project" value="TreeGrafter"/>
</dbReference>
<dbReference type="CDD" id="cd03484">
    <property type="entry name" value="MutL_Trans_hPMS_2_like"/>
    <property type="match status" value="1"/>
</dbReference>
<dbReference type="GO" id="GO:0005524">
    <property type="term" value="F:ATP binding"/>
    <property type="evidence" value="ECO:0007669"/>
    <property type="project" value="InterPro"/>
</dbReference>
<feature type="compositionally biased region" description="Basic and acidic residues" evidence="4">
    <location>
        <begin position="463"/>
        <end position="475"/>
    </location>
</feature>
<dbReference type="InterPro" id="IPR020568">
    <property type="entry name" value="Ribosomal_Su5_D2-typ_SF"/>
</dbReference>
<dbReference type="InterPro" id="IPR038973">
    <property type="entry name" value="MutL/Mlh/Pms-like"/>
</dbReference>
<dbReference type="InterPro" id="IPR013507">
    <property type="entry name" value="DNA_mismatch_S5_2-like"/>
</dbReference>
<dbReference type="STRING" id="1314782.A0A165VRB8"/>
<dbReference type="GO" id="GO:0000710">
    <property type="term" value="P:meiotic mismatch repair"/>
    <property type="evidence" value="ECO:0007669"/>
    <property type="project" value="UniProtKB-ARBA"/>
</dbReference>
<dbReference type="InterPro" id="IPR042121">
    <property type="entry name" value="MutL_C_regsub"/>
</dbReference>
<dbReference type="Pfam" id="PF01119">
    <property type="entry name" value="DNA_mis_repair"/>
    <property type="match status" value="1"/>
</dbReference>
<dbReference type="InterPro" id="IPR037198">
    <property type="entry name" value="MutL_C_sf"/>
</dbReference>
<dbReference type="AlphaFoldDB" id="A0A165VRB8"/>
<dbReference type="SUPFAM" id="SSF55874">
    <property type="entry name" value="ATPase domain of HSP90 chaperone/DNA topoisomerase II/histidine kinase"/>
    <property type="match status" value="1"/>
</dbReference>
<dbReference type="SUPFAM" id="SSF54211">
    <property type="entry name" value="Ribosomal protein S5 domain 2-like"/>
    <property type="match status" value="1"/>
</dbReference>
<dbReference type="NCBIfam" id="TIGR00585">
    <property type="entry name" value="mutl"/>
    <property type="match status" value="1"/>
</dbReference>
<keyword evidence="2" id="KW-0227">DNA damage</keyword>
<dbReference type="OrthoDB" id="10263226at2759"/>
<dbReference type="GO" id="GO:0140664">
    <property type="term" value="F:ATP-dependent DNA damage sensor activity"/>
    <property type="evidence" value="ECO:0007669"/>
    <property type="project" value="InterPro"/>
</dbReference>
<dbReference type="SMART" id="SM00853">
    <property type="entry name" value="MutL_C"/>
    <property type="match status" value="1"/>
</dbReference>
<evidence type="ECO:0000259" key="5">
    <source>
        <dbReference type="SMART" id="SM00853"/>
    </source>
</evidence>
<evidence type="ECO:0000256" key="1">
    <source>
        <dbReference type="ARBA" id="ARBA00006082"/>
    </source>
</evidence>
<sequence>MTSARNGTINVIDSHSVHKITSGQVVIDLQTAVKELVENSLDAGATNIEVRFKDYGLKSIEVVDNGSGIAPEDYDGVALKHHTSKLSSFEDLSTVTTFGFRGEALSSLCALSESVTVTTATASEAPMGTILEMDRNGRVKNRNGRTARQRGTTVTVTGLFKPLPVRRKELERNAKREFGKALNLLSAYALVPCVKENKGVRLTASNQPEGGRKTIQLRTDGTPSTKASVSALWGPKSLEHLTDLDLCFSVETEKSVLQRRAAPDGGDSGVQVRVRGLISKFSVSCGRAATDRQFFYINGRPCNPSKVQKAFNEVYRSFNATQSPFVVADFILPTNTCDINVSPDKRTIFLHSENNLIEALKREIEEAFLPHRSTFDVNTSGTLGGMSSGAQLQSTLSQIRRRSDPNVVADDENDAEPDSDNSVTNHSSGLQTAQEPVRLPLTGSPYSPPRQNSSGPSVLNLEDPEKSGPTEDRPDAVPSMLSYGPADDERLSVVPERSLSVIRDSTSTLEAQLLSVPSSLQPLDRETTHQEYHRSSLPGPPVSSSSPSLHEGHTATSRPSRRKSTNKSRSPSPTSDRNEPVQMVLNTSGASWNLRPPSAESTRPTKRPRLIAKERAEARQSFRSQLQNFARTGSQIAHAQEDDADENEDEDEDERVTVDDEHETVEAMDNDLDEAYSEGAEEGDYNGGGKQVTEGKQLDVRSSTPLFLEEAEDGYEHPEPEVKIEPQSSVIDLTLNDSPPTAPSDLNHMDVDSENSSVLSAPPVEIIRTLGDEEVTLRFDFSRVSKIWRDMSSKLGALHGIRRSFEGPTTSVDADASVSNTQDNAKAADALSRVIDKADFSNMDVIGQFNRGFIVARRTTRGADQNATQTDDLFIVDQHAADEKYNFETLQQSTKIESQTLFRPEALELTTADELLVIENLGVLHQNGFDIAVDEDAVPGRGQRLKLVARPVSKGTVFDMKGDLEELIDLMNDRPAGQMVRCSKARAMFAMRACRKSVMIGMPLTKKQMTSVVRHMGSIEQPWNCPHGRPTMRHLSDLSSISQQRRHSFPIDWAAFTAV</sequence>
<feature type="compositionally biased region" description="Polar residues" evidence="4">
    <location>
        <begin position="420"/>
        <end position="434"/>
    </location>
</feature>
<dbReference type="InterPro" id="IPR014762">
    <property type="entry name" value="DNA_mismatch_repair_CS"/>
</dbReference>
<dbReference type="Gene3D" id="3.30.565.10">
    <property type="entry name" value="Histidine kinase-like ATPase, C-terminal domain"/>
    <property type="match status" value="1"/>
</dbReference>
<feature type="compositionally biased region" description="Basic and acidic residues" evidence="4">
    <location>
        <begin position="523"/>
        <end position="534"/>
    </location>
</feature>
<gene>
    <name evidence="7" type="ORF">NEOLEDRAFT_1126858</name>
</gene>
<organism evidence="7 8">
    <name type="scientific">Neolentinus lepideus HHB14362 ss-1</name>
    <dbReference type="NCBI Taxonomy" id="1314782"/>
    <lineage>
        <taxon>Eukaryota</taxon>
        <taxon>Fungi</taxon>
        <taxon>Dikarya</taxon>
        <taxon>Basidiomycota</taxon>
        <taxon>Agaricomycotina</taxon>
        <taxon>Agaricomycetes</taxon>
        <taxon>Gloeophyllales</taxon>
        <taxon>Gloeophyllaceae</taxon>
        <taxon>Neolentinus</taxon>
    </lineage>
</organism>
<dbReference type="EMBL" id="KV425552">
    <property type="protein sequence ID" value="KZT30069.1"/>
    <property type="molecule type" value="Genomic_DNA"/>
</dbReference>
<evidence type="ECO:0000256" key="4">
    <source>
        <dbReference type="SAM" id="MobiDB-lite"/>
    </source>
</evidence>
<dbReference type="GO" id="GO:0016887">
    <property type="term" value="F:ATP hydrolysis activity"/>
    <property type="evidence" value="ECO:0007669"/>
    <property type="project" value="InterPro"/>
</dbReference>
<dbReference type="Pfam" id="PF13589">
    <property type="entry name" value="HATPase_c_3"/>
    <property type="match status" value="1"/>
</dbReference>
<dbReference type="InterPro" id="IPR042120">
    <property type="entry name" value="MutL_C_dimsub"/>
</dbReference>
<dbReference type="Gene3D" id="3.30.230.10">
    <property type="match status" value="1"/>
</dbReference>
<feature type="domain" description="MutL C-terminal dimerisation" evidence="5">
    <location>
        <begin position="845"/>
        <end position="1004"/>
    </location>
</feature>
<dbReference type="CDD" id="cd16926">
    <property type="entry name" value="HATPase_MutL-MLH-PMS-like"/>
    <property type="match status" value="1"/>
</dbReference>
<evidence type="ECO:0000256" key="3">
    <source>
        <dbReference type="ARBA" id="ARBA00070941"/>
    </source>
</evidence>
<accession>A0A165VRB8</accession>
<dbReference type="InterPro" id="IPR036890">
    <property type="entry name" value="HATPase_C_sf"/>
</dbReference>
<dbReference type="SUPFAM" id="SSF118116">
    <property type="entry name" value="DNA mismatch repair protein MutL"/>
    <property type="match status" value="1"/>
</dbReference>
<dbReference type="PROSITE" id="PS00058">
    <property type="entry name" value="DNA_MISMATCH_REPAIR_1"/>
    <property type="match status" value="1"/>
</dbReference>
<evidence type="ECO:0000313" key="8">
    <source>
        <dbReference type="Proteomes" id="UP000076761"/>
    </source>
</evidence>
<dbReference type="Gene3D" id="3.30.1370.100">
    <property type="entry name" value="MutL, C-terminal domain, regulatory subdomain"/>
    <property type="match status" value="1"/>
</dbReference>
<dbReference type="Pfam" id="PF08676">
    <property type="entry name" value="MutL_C"/>
    <property type="match status" value="1"/>
</dbReference>
<reference evidence="7 8" key="1">
    <citation type="journal article" date="2016" name="Mol. Biol. Evol.">
        <title>Comparative Genomics of Early-Diverging Mushroom-Forming Fungi Provides Insights into the Origins of Lignocellulose Decay Capabilities.</title>
        <authorList>
            <person name="Nagy L.G."/>
            <person name="Riley R."/>
            <person name="Tritt A."/>
            <person name="Adam C."/>
            <person name="Daum C."/>
            <person name="Floudas D."/>
            <person name="Sun H."/>
            <person name="Yadav J.S."/>
            <person name="Pangilinan J."/>
            <person name="Larsson K.H."/>
            <person name="Matsuura K."/>
            <person name="Barry K."/>
            <person name="Labutti K."/>
            <person name="Kuo R."/>
            <person name="Ohm R.A."/>
            <person name="Bhattacharya S.S."/>
            <person name="Shirouzu T."/>
            <person name="Yoshinaga Y."/>
            <person name="Martin F.M."/>
            <person name="Grigoriev I.V."/>
            <person name="Hibbett D.S."/>
        </authorList>
    </citation>
    <scope>NUCLEOTIDE SEQUENCE [LARGE SCALE GENOMIC DNA]</scope>
    <source>
        <strain evidence="7 8">HHB14362 ss-1</strain>
    </source>
</reference>
<dbReference type="PANTHER" id="PTHR10073">
    <property type="entry name" value="DNA MISMATCH REPAIR PROTEIN MLH, PMS, MUTL"/>
    <property type="match status" value="1"/>
</dbReference>
<proteinExistence type="inferred from homology"/>
<comment type="similarity">
    <text evidence="1">Belongs to the DNA mismatch repair MutL/HexB family.</text>
</comment>
<feature type="compositionally biased region" description="Acidic residues" evidence="4">
    <location>
        <begin position="642"/>
        <end position="684"/>
    </location>
</feature>
<dbReference type="FunFam" id="3.30.565.10:FF:000014">
    <property type="entry name" value="Mismatch repair endonuclease pms1, putative"/>
    <property type="match status" value="1"/>
</dbReference>
<evidence type="ECO:0000313" key="7">
    <source>
        <dbReference type="EMBL" id="KZT30069.1"/>
    </source>
</evidence>
<keyword evidence="8" id="KW-1185">Reference proteome</keyword>
<dbReference type="InterPro" id="IPR002099">
    <property type="entry name" value="MutL/Mlh/PMS"/>
</dbReference>
<feature type="compositionally biased region" description="Polar residues" evidence="4">
    <location>
        <begin position="388"/>
        <end position="398"/>
    </location>
</feature>
<dbReference type="InterPro" id="IPR014721">
    <property type="entry name" value="Ribsml_uS5_D2-typ_fold_subgr"/>
</dbReference>
<dbReference type="SMART" id="SM01340">
    <property type="entry name" value="DNA_mis_repair"/>
    <property type="match status" value="1"/>
</dbReference>
<dbReference type="InterPro" id="IPR014790">
    <property type="entry name" value="MutL_C"/>
</dbReference>